<dbReference type="EMBL" id="NDWU01000011">
    <property type="protein sequence ID" value="PUA31976.1"/>
    <property type="molecule type" value="Genomic_DNA"/>
</dbReference>
<name>A0A2R7Y352_9ARCH</name>
<organism evidence="1 2">
    <name type="scientific">Candidatus Terraquivivens tikiterensis</name>
    <dbReference type="NCBI Taxonomy" id="1980982"/>
    <lineage>
        <taxon>Archaea</taxon>
        <taxon>Nitrososphaerota</taxon>
        <taxon>Candidatus Wolframiiraptoraceae</taxon>
        <taxon>Candidatus Terraquivivens</taxon>
    </lineage>
</organism>
<evidence type="ECO:0000313" key="2">
    <source>
        <dbReference type="Proteomes" id="UP000244066"/>
    </source>
</evidence>
<sequence length="134" mass="15440">MVKLVRAGLKDIIKDVLAKIEDRRVIGLITYRHYAEELAIYEKFGRCGFAISVVMTNGGGRTTYDMLVEVEKDFRSRGTGGTVRYVLSKEEGGKRTFSVVKARYRSKEEFLRYVDRVRRSFYKRIIRGLSEVSG</sequence>
<protein>
    <submittedName>
        <fullName evidence="1">Uncharacterized protein</fullName>
    </submittedName>
</protein>
<dbReference type="Proteomes" id="UP000244066">
    <property type="component" value="Unassembled WGS sequence"/>
</dbReference>
<accession>A0A2R7Y352</accession>
<evidence type="ECO:0000313" key="1">
    <source>
        <dbReference type="EMBL" id="PUA31976.1"/>
    </source>
</evidence>
<reference evidence="1 2" key="1">
    <citation type="submission" date="2017-04" db="EMBL/GenBank/DDBJ databases">
        <title>Draft Aigarchaeota genome from a New Zealand hot spring.</title>
        <authorList>
            <person name="Reysenbach A.-L."/>
            <person name="Donaho J.A."/>
            <person name="Gerhart J."/>
            <person name="Kelley J.F."/>
            <person name="Kouba K."/>
            <person name="Podar M."/>
            <person name="Stott M."/>
        </authorList>
    </citation>
    <scope>NUCLEOTIDE SEQUENCE [LARGE SCALE GENOMIC DNA]</scope>
    <source>
        <strain evidence="1">NZ13_MG1</strain>
    </source>
</reference>
<gene>
    <name evidence="1" type="ORF">B9J98_04850</name>
</gene>
<dbReference type="AlphaFoldDB" id="A0A2R7Y352"/>
<proteinExistence type="predicted"/>
<comment type="caution">
    <text evidence="1">The sequence shown here is derived from an EMBL/GenBank/DDBJ whole genome shotgun (WGS) entry which is preliminary data.</text>
</comment>